<dbReference type="Gene3D" id="3.40.50.150">
    <property type="entry name" value="Vaccinia Virus protein VP39"/>
    <property type="match status" value="1"/>
</dbReference>
<dbReference type="InterPro" id="IPR051052">
    <property type="entry name" value="Diverse_substrate_MTase"/>
</dbReference>
<dbReference type="CDD" id="cd02440">
    <property type="entry name" value="AdoMet_MTases"/>
    <property type="match status" value="1"/>
</dbReference>
<dbReference type="RefSeq" id="WP_113692038.1">
    <property type="nucleotide sequence ID" value="NZ_CP015163.1"/>
</dbReference>
<dbReference type="Proteomes" id="UP000250434">
    <property type="component" value="Chromosome"/>
</dbReference>
<dbReference type="GO" id="GO:0008757">
    <property type="term" value="F:S-adenosylmethionine-dependent methyltransferase activity"/>
    <property type="evidence" value="ECO:0007669"/>
    <property type="project" value="InterPro"/>
</dbReference>
<name>A0A344L405_9PSEU</name>
<keyword evidence="2 5" id="KW-0489">Methyltransferase</keyword>
<dbReference type="AlphaFoldDB" id="A0A344L405"/>
<dbReference type="PANTHER" id="PTHR44942">
    <property type="entry name" value="METHYLTRANSF_11 DOMAIN-CONTAINING PROTEIN"/>
    <property type="match status" value="1"/>
</dbReference>
<reference evidence="5 6" key="1">
    <citation type="submission" date="2016-04" db="EMBL/GenBank/DDBJ databases">
        <title>Complete genome sequence and analysis of deep-sea sediment isolate, Amycolatopsis sp. WP1.</title>
        <authorList>
            <person name="Wang H."/>
            <person name="Chen S."/>
            <person name="Wu Q."/>
        </authorList>
    </citation>
    <scope>NUCLEOTIDE SEQUENCE [LARGE SCALE GENOMIC DNA]</scope>
    <source>
        <strain evidence="5 6">WP1</strain>
    </source>
</reference>
<dbReference type="InterPro" id="IPR013216">
    <property type="entry name" value="Methyltransf_11"/>
</dbReference>
<evidence type="ECO:0000313" key="5">
    <source>
        <dbReference type="EMBL" id="AXB42779.1"/>
    </source>
</evidence>
<dbReference type="OrthoDB" id="9797252at2"/>
<dbReference type="Pfam" id="PF08241">
    <property type="entry name" value="Methyltransf_11"/>
    <property type="match status" value="1"/>
</dbReference>
<evidence type="ECO:0000259" key="4">
    <source>
        <dbReference type="Pfam" id="PF08241"/>
    </source>
</evidence>
<protein>
    <submittedName>
        <fullName evidence="5">Methyltransferase type 11</fullName>
    </submittedName>
</protein>
<dbReference type="EMBL" id="CP015163">
    <property type="protein sequence ID" value="AXB42779.1"/>
    <property type="molecule type" value="Genomic_DNA"/>
</dbReference>
<gene>
    <name evidence="5" type="ORF">A4R43_09740</name>
</gene>
<evidence type="ECO:0000256" key="3">
    <source>
        <dbReference type="ARBA" id="ARBA00022679"/>
    </source>
</evidence>
<keyword evidence="6" id="KW-1185">Reference proteome</keyword>
<evidence type="ECO:0000313" key="6">
    <source>
        <dbReference type="Proteomes" id="UP000250434"/>
    </source>
</evidence>
<evidence type="ECO:0000256" key="2">
    <source>
        <dbReference type="ARBA" id="ARBA00022603"/>
    </source>
</evidence>
<proteinExistence type="inferred from homology"/>
<dbReference type="GO" id="GO:0032259">
    <property type="term" value="P:methylation"/>
    <property type="evidence" value="ECO:0007669"/>
    <property type="project" value="UniProtKB-KW"/>
</dbReference>
<keyword evidence="3 5" id="KW-0808">Transferase</keyword>
<organism evidence="5 6">
    <name type="scientific">Amycolatopsis albispora</name>
    <dbReference type="NCBI Taxonomy" id="1804986"/>
    <lineage>
        <taxon>Bacteria</taxon>
        <taxon>Bacillati</taxon>
        <taxon>Actinomycetota</taxon>
        <taxon>Actinomycetes</taxon>
        <taxon>Pseudonocardiales</taxon>
        <taxon>Pseudonocardiaceae</taxon>
        <taxon>Amycolatopsis</taxon>
    </lineage>
</organism>
<dbReference type="SUPFAM" id="SSF53335">
    <property type="entry name" value="S-adenosyl-L-methionine-dependent methyltransferases"/>
    <property type="match status" value="1"/>
</dbReference>
<accession>A0A344L405</accession>
<dbReference type="InterPro" id="IPR029063">
    <property type="entry name" value="SAM-dependent_MTases_sf"/>
</dbReference>
<comment type="similarity">
    <text evidence="1">Belongs to the methyltransferase superfamily.</text>
</comment>
<dbReference type="KEGG" id="aab:A4R43_09740"/>
<evidence type="ECO:0000256" key="1">
    <source>
        <dbReference type="ARBA" id="ARBA00008361"/>
    </source>
</evidence>
<sequence length="257" mass="27395">MPTIGESFGIDAERYDRMRPSYPGALIDSILAASPGKEVLDVGCGTGIAARQFQAAGCTVLGVEPDERMARFARTTGVEVEVATIETWEPGDRRFDAVIAGQAWHWVDPVAGAAKVARVLRPGGTFTAFWHVFVAPGEVNDAFVTAFERVNPGSPFNFRGVAERGYQPLIDRTADGLRTAGGFGTPEQGSFAWERHYSRDEWLDHLPTTGALTQLPAEPLAVVLTEVGAAIDAIGGGFTMRSTTESITAVRDAPGAA</sequence>
<feature type="domain" description="Methyltransferase type 11" evidence="4">
    <location>
        <begin position="40"/>
        <end position="126"/>
    </location>
</feature>
<dbReference type="PANTHER" id="PTHR44942:SF4">
    <property type="entry name" value="METHYLTRANSFERASE TYPE 11 DOMAIN-CONTAINING PROTEIN"/>
    <property type="match status" value="1"/>
</dbReference>